<gene>
    <name evidence="1" type="ORF">BKG84_26930</name>
</gene>
<dbReference type="AlphaFoldDB" id="A0A1S1M1J5"/>
<name>A0A1S1M1J5_MYCCH</name>
<dbReference type="Proteomes" id="UP000179441">
    <property type="component" value="Unassembled WGS sequence"/>
</dbReference>
<dbReference type="EMBL" id="MLIS01000139">
    <property type="protein sequence ID" value="OHU75765.1"/>
    <property type="molecule type" value="Genomic_DNA"/>
</dbReference>
<reference evidence="1 2" key="1">
    <citation type="submission" date="2016-10" db="EMBL/GenBank/DDBJ databases">
        <title>Evaluation of Human, Veterinary and Environmental Mycobacterium chelonae Isolates by Core Genome Phylogenomic Analysis, Targeted Gene Comparison, and Anti-microbial Susceptibility Patterns: A Tale of Mistaken Identities.</title>
        <authorList>
            <person name="Fogelson S.B."/>
            <person name="Camus A.C."/>
            <person name="Lorenz W."/>
            <person name="Vasireddy R."/>
            <person name="Vasireddy S."/>
            <person name="Smith T."/>
            <person name="Brown-Elliott B.A."/>
            <person name="Wallace R.J.Jr."/>
            <person name="Hasan N.A."/>
            <person name="Reischl U."/>
            <person name="Sanchez S."/>
        </authorList>
    </citation>
    <scope>NUCLEOTIDE SEQUENCE [LARGE SCALE GENOMIC DNA]</scope>
    <source>
        <strain evidence="1 2">15518</strain>
    </source>
</reference>
<keyword evidence="2" id="KW-1185">Reference proteome</keyword>
<protein>
    <submittedName>
        <fullName evidence="1">Uncharacterized protein</fullName>
    </submittedName>
</protein>
<comment type="caution">
    <text evidence="1">The sequence shown here is derived from an EMBL/GenBank/DDBJ whole genome shotgun (WGS) entry which is preliminary data.</text>
</comment>
<organism evidence="1 2">
    <name type="scientific">Mycobacteroides chelonae</name>
    <name type="common">Mycobacterium chelonae</name>
    <dbReference type="NCBI Taxonomy" id="1774"/>
    <lineage>
        <taxon>Bacteria</taxon>
        <taxon>Bacillati</taxon>
        <taxon>Actinomycetota</taxon>
        <taxon>Actinomycetes</taxon>
        <taxon>Mycobacteriales</taxon>
        <taxon>Mycobacteriaceae</taxon>
        <taxon>Mycobacteroides</taxon>
    </lineage>
</organism>
<sequence length="196" mass="22217">MSSINWGDYEIFKPAVYGLPEQLSRADARKNYDQWIAQKSQRIEQLHRLLELNGFQLDTSDEKIQQLNDWFIDHVEPNPKPTPEMAGALDGLWYSVAFDIAAFLGDVMIERDPRLYWHLFVPRNPKYVGYQNHVIHGFTYGLGKIQPNACYDLDGIVTGVGQGAVMGEIGNSRTTFVGVLAGARNKMQKQEMPSVL</sequence>
<dbReference type="RefSeq" id="WP_070952947.1">
    <property type="nucleotide sequence ID" value="NZ_JAAOOS010000002.1"/>
</dbReference>
<evidence type="ECO:0000313" key="2">
    <source>
        <dbReference type="Proteomes" id="UP000179441"/>
    </source>
</evidence>
<evidence type="ECO:0000313" key="1">
    <source>
        <dbReference type="EMBL" id="OHU75765.1"/>
    </source>
</evidence>
<proteinExistence type="predicted"/>
<accession>A0A1S1M1J5</accession>